<dbReference type="InterPro" id="IPR010817">
    <property type="entry name" value="HemY_N"/>
</dbReference>
<proteinExistence type="predicted"/>
<keyword evidence="4 5" id="KW-0472">Membrane</keyword>
<keyword evidence="8" id="KW-1185">Reference proteome</keyword>
<dbReference type="Pfam" id="PF07219">
    <property type="entry name" value="HemY_N"/>
    <property type="match status" value="1"/>
</dbReference>
<evidence type="ECO:0000256" key="1">
    <source>
        <dbReference type="ARBA" id="ARBA00004370"/>
    </source>
</evidence>
<evidence type="ECO:0000313" key="8">
    <source>
        <dbReference type="Proteomes" id="UP000065641"/>
    </source>
</evidence>
<evidence type="ECO:0000256" key="3">
    <source>
        <dbReference type="ARBA" id="ARBA00022989"/>
    </source>
</evidence>
<dbReference type="Proteomes" id="UP000065641">
    <property type="component" value="Chromosome"/>
</dbReference>
<sequence length="80" mass="9006">MKKTFFLVLLALVAGVALAIQLTRDPGYILIAYGNHTFETSLFALLVAVILLVVLFKLLVSLLRWLNPMRWFRSGDSGRL</sequence>
<protein>
    <recommendedName>
        <fullName evidence="6">HemY N-terminal domain-containing protein</fullName>
    </recommendedName>
</protein>
<evidence type="ECO:0000256" key="2">
    <source>
        <dbReference type="ARBA" id="ARBA00022692"/>
    </source>
</evidence>
<organism evidence="7 8">
    <name type="scientific">Pseudohongiella spirulinae</name>
    <dbReference type="NCBI Taxonomy" id="1249552"/>
    <lineage>
        <taxon>Bacteria</taxon>
        <taxon>Pseudomonadati</taxon>
        <taxon>Pseudomonadota</taxon>
        <taxon>Gammaproteobacteria</taxon>
        <taxon>Pseudomonadales</taxon>
        <taxon>Pseudohongiellaceae</taxon>
        <taxon>Pseudohongiella</taxon>
    </lineage>
</organism>
<gene>
    <name evidence="7" type="ORF">PS2015_431</name>
</gene>
<keyword evidence="2 5" id="KW-0812">Transmembrane</keyword>
<dbReference type="STRING" id="1249552.PS2015_431"/>
<dbReference type="EMBL" id="CP013189">
    <property type="protein sequence ID" value="ALO45117.1"/>
    <property type="molecule type" value="Genomic_DNA"/>
</dbReference>
<evidence type="ECO:0000256" key="5">
    <source>
        <dbReference type="SAM" id="Phobius"/>
    </source>
</evidence>
<feature type="transmembrane region" description="Helical" evidence="5">
    <location>
        <begin position="43"/>
        <end position="63"/>
    </location>
</feature>
<name>A0A0S2K9U6_9GAMM</name>
<evidence type="ECO:0000256" key="4">
    <source>
        <dbReference type="ARBA" id="ARBA00023136"/>
    </source>
</evidence>
<dbReference type="RefSeq" id="WP_058020617.1">
    <property type="nucleotide sequence ID" value="NZ_CP013189.1"/>
</dbReference>
<comment type="subcellular location">
    <subcellularLocation>
        <location evidence="1">Membrane</location>
    </subcellularLocation>
</comment>
<accession>A0A0S2K9U6</accession>
<dbReference type="KEGG" id="pspi:PS2015_431"/>
<feature type="domain" description="HemY N-terminal" evidence="6">
    <location>
        <begin position="27"/>
        <end position="68"/>
    </location>
</feature>
<dbReference type="GO" id="GO:0016020">
    <property type="term" value="C:membrane"/>
    <property type="evidence" value="ECO:0007669"/>
    <property type="project" value="UniProtKB-SubCell"/>
</dbReference>
<reference evidence="7 8" key="1">
    <citation type="submission" date="2015-11" db="EMBL/GenBank/DDBJ databases">
        <authorList>
            <person name="Zhang Y."/>
            <person name="Guo Z."/>
        </authorList>
    </citation>
    <scope>NUCLEOTIDE SEQUENCE [LARGE SCALE GENOMIC DNA]</scope>
    <source>
        <strain evidence="7 8">KCTC 32221</strain>
    </source>
</reference>
<evidence type="ECO:0000259" key="6">
    <source>
        <dbReference type="Pfam" id="PF07219"/>
    </source>
</evidence>
<keyword evidence="3 5" id="KW-1133">Transmembrane helix</keyword>
<evidence type="ECO:0000313" key="7">
    <source>
        <dbReference type="EMBL" id="ALO45117.1"/>
    </source>
</evidence>
<dbReference type="AlphaFoldDB" id="A0A0S2K9U6"/>